<dbReference type="EMBL" id="VSSQ01023443">
    <property type="protein sequence ID" value="MPM70385.1"/>
    <property type="molecule type" value="Genomic_DNA"/>
</dbReference>
<organism evidence="1">
    <name type="scientific">bioreactor metagenome</name>
    <dbReference type="NCBI Taxonomy" id="1076179"/>
    <lineage>
        <taxon>unclassified sequences</taxon>
        <taxon>metagenomes</taxon>
        <taxon>ecological metagenomes</taxon>
    </lineage>
</organism>
<sequence>MISATIKDEGRIYPNEEWGYGRFSFQRLVENLERVSIDKKEILVIS</sequence>
<protein>
    <submittedName>
        <fullName evidence="1">Uncharacterized protein</fullName>
    </submittedName>
</protein>
<evidence type="ECO:0000313" key="1">
    <source>
        <dbReference type="EMBL" id="MPM70385.1"/>
    </source>
</evidence>
<reference evidence="1" key="1">
    <citation type="submission" date="2019-08" db="EMBL/GenBank/DDBJ databases">
        <authorList>
            <person name="Kucharzyk K."/>
            <person name="Murdoch R.W."/>
            <person name="Higgins S."/>
            <person name="Loffler F."/>
        </authorList>
    </citation>
    <scope>NUCLEOTIDE SEQUENCE</scope>
</reference>
<comment type="caution">
    <text evidence="1">The sequence shown here is derived from an EMBL/GenBank/DDBJ whole genome shotgun (WGS) entry which is preliminary data.</text>
</comment>
<proteinExistence type="predicted"/>
<accession>A0A645BYQ8</accession>
<name>A0A645BYQ8_9ZZZZ</name>
<dbReference type="AlphaFoldDB" id="A0A645BYQ8"/>
<gene>
    <name evidence="1" type="ORF">SDC9_117340</name>
</gene>